<keyword evidence="3" id="KW-1185">Reference proteome</keyword>
<proteinExistence type="predicted"/>
<dbReference type="Gene3D" id="3.40.50.620">
    <property type="entry name" value="HUPs"/>
    <property type="match status" value="1"/>
</dbReference>
<dbReference type="PANTHER" id="PTHR43196:SF2">
    <property type="entry name" value="PHOSPHOADENOSINE PHOSPHOSULFATE REDUCTASE"/>
    <property type="match status" value="1"/>
</dbReference>
<reference evidence="2 3" key="1">
    <citation type="journal article" date="2021" name="Angew. Chem. Int. Ed. Engl.">
        <title>A novel family of nonribosomal peptides modulate collective behavior in Pseudovibrio bacteria isolated from marine sponges.</title>
        <authorList>
            <person name="Ioca L.P."/>
            <person name="Dai Y."/>
            <person name="Kunakom S."/>
            <person name="Diaz-Espinosa J."/>
            <person name="Krunic A."/>
            <person name="Crnkovic C.M."/>
            <person name="Orjala J."/>
            <person name="Sanchez L.M."/>
            <person name="Ferreira A.G."/>
            <person name="Berlinck R.G.S."/>
            <person name="Eustaquio A.S."/>
        </authorList>
    </citation>
    <scope>NUCLEOTIDE SEQUENCE [LARGE SCALE GENOMIC DNA]</scope>
    <source>
        <strain evidence="2 3">Ab134</strain>
        <plasmid evidence="2 3">pAb134-04</plasmid>
    </source>
</reference>
<dbReference type="Pfam" id="PF01507">
    <property type="entry name" value="PAPS_reduct"/>
    <property type="match status" value="1"/>
</dbReference>
<evidence type="ECO:0000313" key="2">
    <source>
        <dbReference type="EMBL" id="QUS59138.1"/>
    </source>
</evidence>
<dbReference type="InterPro" id="IPR014729">
    <property type="entry name" value="Rossmann-like_a/b/a_fold"/>
</dbReference>
<gene>
    <name evidence="2" type="ORF">KGB56_26455</name>
</gene>
<organism evidence="2 3">
    <name type="scientific">Pseudovibrio brasiliensis</name>
    <dbReference type="NCBI Taxonomy" id="1898042"/>
    <lineage>
        <taxon>Bacteria</taxon>
        <taxon>Pseudomonadati</taxon>
        <taxon>Pseudomonadota</taxon>
        <taxon>Alphaproteobacteria</taxon>
        <taxon>Hyphomicrobiales</taxon>
        <taxon>Stappiaceae</taxon>
        <taxon>Pseudovibrio</taxon>
    </lineage>
</organism>
<sequence length="364" mass="41330">MTCQPHSFDDQFVIPALQAQLDLFRPSDQNNNVFYSAPVVDLDDYDNIIVCISGGKDSIACLLQLDDLGADKSKIELWHHDVDGAEGSTLMDWSFMRDYNRHLARDFNIPVYFSWLEGGFEAEMLKQDSFSKPHKVETPAGLLTLSRNTNRAKPATRRRFPQVGADLKTRWCSSVLKIDVGRRALTNQQRFNDKKVLFITGERREESANRSKYNQFEPHTNSNNVRQVDAWRPVLHWTKEQIWDALQRHSVLAPVPYRLGWSRSSCMTCIFNGARIWATIKEHFPDRLEAIAAYEQMFGTTISRQGLNVLELASKARPIKIEDAEALKQALSERYELPVFAAEAEGQGWSLPAGAYGKEGCGAS</sequence>
<dbReference type="RefSeq" id="WP_211915159.1">
    <property type="nucleotide sequence ID" value="NZ_CP074130.1"/>
</dbReference>
<evidence type="ECO:0000313" key="3">
    <source>
        <dbReference type="Proteomes" id="UP000680706"/>
    </source>
</evidence>
<protein>
    <submittedName>
        <fullName evidence="2">Phosphoadenosine phosphosulfate reductase family protein</fullName>
    </submittedName>
</protein>
<accession>A0ABX8AVQ6</accession>
<dbReference type="PANTHER" id="PTHR43196">
    <property type="entry name" value="SULFATE ADENYLYLTRANSFERASE SUBUNIT 2"/>
    <property type="match status" value="1"/>
</dbReference>
<dbReference type="SUPFAM" id="SSF52402">
    <property type="entry name" value="Adenine nucleotide alpha hydrolases-like"/>
    <property type="match status" value="1"/>
</dbReference>
<geneLocation type="plasmid" evidence="2 3">
    <name>pAb134-04</name>
</geneLocation>
<dbReference type="InterPro" id="IPR050128">
    <property type="entry name" value="Sulfate_adenylyltrnsfr_sub2"/>
</dbReference>
<keyword evidence="2" id="KW-0614">Plasmid</keyword>
<evidence type="ECO:0000259" key="1">
    <source>
        <dbReference type="Pfam" id="PF01507"/>
    </source>
</evidence>
<feature type="domain" description="Phosphoadenosine phosphosulphate reductase" evidence="1">
    <location>
        <begin position="170"/>
        <end position="269"/>
    </location>
</feature>
<dbReference type="InterPro" id="IPR002500">
    <property type="entry name" value="PAPS_reduct_dom"/>
</dbReference>
<dbReference type="Proteomes" id="UP000680706">
    <property type="component" value="Plasmid pAb134-04"/>
</dbReference>
<dbReference type="EMBL" id="CP074130">
    <property type="protein sequence ID" value="QUS59138.1"/>
    <property type="molecule type" value="Genomic_DNA"/>
</dbReference>
<name>A0ABX8AVQ6_9HYPH</name>